<gene>
    <name evidence="2" type="ORF">A2119_01715</name>
</gene>
<organism evidence="2 3">
    <name type="scientific">Candidatus Colwellbacteria bacterium GWA2_46_10</name>
    <dbReference type="NCBI Taxonomy" id="1797684"/>
    <lineage>
        <taxon>Bacteria</taxon>
        <taxon>Candidatus Colwelliibacteriota</taxon>
    </lineage>
</organism>
<dbReference type="PANTHER" id="PTHR35458">
    <property type="entry name" value="SLR0755 PROTEIN"/>
    <property type="match status" value="1"/>
</dbReference>
<comment type="caution">
    <text evidence="2">The sequence shown here is derived from an EMBL/GenBank/DDBJ whole genome shotgun (WGS) entry which is preliminary data.</text>
</comment>
<accession>A0A1G1YW38</accession>
<evidence type="ECO:0000259" key="1">
    <source>
        <dbReference type="Pfam" id="PF01936"/>
    </source>
</evidence>
<feature type="domain" description="NYN" evidence="1">
    <location>
        <begin position="1"/>
        <end position="57"/>
    </location>
</feature>
<dbReference type="GO" id="GO:0004540">
    <property type="term" value="F:RNA nuclease activity"/>
    <property type="evidence" value="ECO:0007669"/>
    <property type="project" value="InterPro"/>
</dbReference>
<dbReference type="Proteomes" id="UP000178179">
    <property type="component" value="Unassembled WGS sequence"/>
</dbReference>
<dbReference type="InterPro" id="IPR021139">
    <property type="entry name" value="NYN"/>
</dbReference>
<sequence>MDVDLVVSVYEYIDSLDTIVLFSGDSDYLSAITKFHSLGKQVIIYSFAEYLAWELKAFAIKNPRCRYVELDPLRSELELPKSP</sequence>
<protein>
    <recommendedName>
        <fullName evidence="1">NYN domain-containing protein</fullName>
    </recommendedName>
</protein>
<dbReference type="InterPro" id="IPR047140">
    <property type="entry name" value="LabA"/>
</dbReference>
<evidence type="ECO:0000313" key="3">
    <source>
        <dbReference type="Proteomes" id="UP000178179"/>
    </source>
</evidence>
<reference evidence="2 3" key="1">
    <citation type="journal article" date="2016" name="Nat. Commun.">
        <title>Thousands of microbial genomes shed light on interconnected biogeochemical processes in an aquifer system.</title>
        <authorList>
            <person name="Anantharaman K."/>
            <person name="Brown C.T."/>
            <person name="Hug L.A."/>
            <person name="Sharon I."/>
            <person name="Castelle C.J."/>
            <person name="Probst A.J."/>
            <person name="Thomas B.C."/>
            <person name="Singh A."/>
            <person name="Wilkins M.J."/>
            <person name="Karaoz U."/>
            <person name="Brodie E.L."/>
            <person name="Williams K.H."/>
            <person name="Hubbard S.S."/>
            <person name="Banfield J.F."/>
        </authorList>
    </citation>
    <scope>NUCLEOTIDE SEQUENCE [LARGE SCALE GENOMIC DNA]</scope>
</reference>
<dbReference type="Pfam" id="PF01936">
    <property type="entry name" value="NYN"/>
    <property type="match status" value="1"/>
</dbReference>
<name>A0A1G1YW38_9BACT</name>
<dbReference type="EMBL" id="MHIS01000013">
    <property type="protein sequence ID" value="OGY56595.1"/>
    <property type="molecule type" value="Genomic_DNA"/>
</dbReference>
<dbReference type="AlphaFoldDB" id="A0A1G1YW38"/>
<evidence type="ECO:0000313" key="2">
    <source>
        <dbReference type="EMBL" id="OGY56595.1"/>
    </source>
</evidence>
<dbReference type="PANTHER" id="PTHR35458:SF8">
    <property type="entry name" value="SLR0650 PROTEIN"/>
    <property type="match status" value="1"/>
</dbReference>
<dbReference type="Gene3D" id="3.40.50.1010">
    <property type="entry name" value="5'-nuclease"/>
    <property type="match status" value="1"/>
</dbReference>
<proteinExistence type="predicted"/>